<evidence type="ECO:0000313" key="2">
    <source>
        <dbReference type="EMBL" id="MBM7131853.1"/>
    </source>
</evidence>
<comment type="caution">
    <text evidence="2">The sequence shown here is derived from an EMBL/GenBank/DDBJ whole genome shotgun (WGS) entry which is preliminary data.</text>
</comment>
<accession>A0ABS2KL13</accession>
<dbReference type="EMBL" id="JADIKF010000040">
    <property type="protein sequence ID" value="MBM7131853.1"/>
    <property type="molecule type" value="Genomic_DNA"/>
</dbReference>
<sequence>MSVVWTVLGTIVQLMLAPFLFMLVVFSASSIADAGTVETGILNLSIFLLPALCVVSGLIVIYLHWRRRGAASYWWYGMPVVGTAAYLAYAIHLAHQVAQ</sequence>
<reference evidence="2" key="1">
    <citation type="submission" date="2020-10" db="EMBL/GenBank/DDBJ databases">
        <title>Phylogeny of dyella-like bacteria.</title>
        <authorList>
            <person name="Fu J."/>
        </authorList>
    </citation>
    <scope>NUCLEOTIDE SEQUENCE</scope>
    <source>
        <strain evidence="2">DHON07</strain>
    </source>
</reference>
<feature type="transmembrane region" description="Helical" evidence="1">
    <location>
        <begin position="44"/>
        <end position="63"/>
    </location>
</feature>
<keyword evidence="1" id="KW-1133">Transmembrane helix</keyword>
<dbReference type="Proteomes" id="UP001430193">
    <property type="component" value="Unassembled WGS sequence"/>
</dbReference>
<proteinExistence type="predicted"/>
<evidence type="ECO:0000313" key="3">
    <source>
        <dbReference type="Proteomes" id="UP001430193"/>
    </source>
</evidence>
<protein>
    <submittedName>
        <fullName evidence="2">Uncharacterized protein</fullName>
    </submittedName>
</protein>
<keyword evidence="3" id="KW-1185">Reference proteome</keyword>
<keyword evidence="1" id="KW-0812">Transmembrane</keyword>
<keyword evidence="1" id="KW-0472">Membrane</keyword>
<organism evidence="2 3">
    <name type="scientific">Dyella mobilis</name>
    <dbReference type="NCBI Taxonomy" id="1849582"/>
    <lineage>
        <taxon>Bacteria</taxon>
        <taxon>Pseudomonadati</taxon>
        <taxon>Pseudomonadota</taxon>
        <taxon>Gammaproteobacteria</taxon>
        <taxon>Lysobacterales</taxon>
        <taxon>Rhodanobacteraceae</taxon>
        <taxon>Dyella</taxon>
    </lineage>
</organism>
<gene>
    <name evidence="2" type="ORF">ISS99_20195</name>
</gene>
<feature type="transmembrane region" description="Helical" evidence="1">
    <location>
        <begin position="75"/>
        <end position="94"/>
    </location>
</feature>
<name>A0ABS2KL13_9GAMM</name>
<evidence type="ECO:0000256" key="1">
    <source>
        <dbReference type="SAM" id="Phobius"/>
    </source>
</evidence>
<dbReference type="RefSeq" id="WP_204633400.1">
    <property type="nucleotide sequence ID" value="NZ_BSOC01000001.1"/>
</dbReference>